<dbReference type="EMBL" id="CP034159">
    <property type="protein sequence ID" value="AZI33764.1"/>
    <property type="molecule type" value="Genomic_DNA"/>
</dbReference>
<dbReference type="OrthoDB" id="1268537at2"/>
<evidence type="ECO:0000313" key="2">
    <source>
        <dbReference type="EMBL" id="AZI33764.1"/>
    </source>
</evidence>
<name>A0A3G8XU72_9FLAO</name>
<organism evidence="2 3">
    <name type="scientific">Kaistella carnis</name>
    <dbReference type="NCBI Taxonomy" id="1241979"/>
    <lineage>
        <taxon>Bacteria</taxon>
        <taxon>Pseudomonadati</taxon>
        <taxon>Bacteroidota</taxon>
        <taxon>Flavobacteriia</taxon>
        <taxon>Flavobacteriales</taxon>
        <taxon>Weeksellaceae</taxon>
        <taxon>Chryseobacterium group</taxon>
        <taxon>Kaistella</taxon>
    </lineage>
</organism>
<gene>
    <name evidence="2" type="ORF">EIB73_11450</name>
</gene>
<feature type="transmembrane region" description="Helical" evidence="1">
    <location>
        <begin position="85"/>
        <end position="102"/>
    </location>
</feature>
<dbReference type="AlphaFoldDB" id="A0A3G8XU72"/>
<reference evidence="3" key="1">
    <citation type="submission" date="2018-11" db="EMBL/GenBank/DDBJ databases">
        <title>Proposal to divide the Flavobacteriaceae and reorganize its genera based on Amino Acid Identity values calculated from whole genome sequences.</title>
        <authorList>
            <person name="Nicholson A.C."/>
            <person name="Gulvik C.A."/>
            <person name="Whitney A.M."/>
            <person name="Humrighouse B.W."/>
            <person name="Bell M."/>
            <person name="Holmes B."/>
            <person name="Steigerwalt A.G."/>
            <person name="Villarma A."/>
            <person name="Sheth M."/>
            <person name="Batra D."/>
            <person name="Pryor J."/>
            <person name="Bernardet J.-F."/>
            <person name="Hugo C."/>
            <person name="Kampfer P."/>
            <person name="Newman J.D."/>
            <person name="McQuiston J.R."/>
        </authorList>
    </citation>
    <scope>NUCLEOTIDE SEQUENCE [LARGE SCALE GENOMIC DNA]</scope>
    <source>
        <strain evidence="3">G0081</strain>
    </source>
</reference>
<feature type="transmembrane region" description="Helical" evidence="1">
    <location>
        <begin position="6"/>
        <end position="28"/>
    </location>
</feature>
<dbReference type="Proteomes" id="UP000270185">
    <property type="component" value="Chromosome"/>
</dbReference>
<keyword evidence="1" id="KW-0812">Transmembrane</keyword>
<dbReference type="RefSeq" id="WP_125025404.1">
    <property type="nucleotide sequence ID" value="NZ_CP034159.1"/>
</dbReference>
<accession>A0A3G8XU72</accession>
<feature type="transmembrane region" description="Helical" evidence="1">
    <location>
        <begin position="40"/>
        <end position="55"/>
    </location>
</feature>
<evidence type="ECO:0000313" key="3">
    <source>
        <dbReference type="Proteomes" id="UP000270185"/>
    </source>
</evidence>
<evidence type="ECO:0000256" key="1">
    <source>
        <dbReference type="SAM" id="Phobius"/>
    </source>
</evidence>
<keyword evidence="3" id="KW-1185">Reference proteome</keyword>
<sequence length="110" mass="12132">MNTNTTTLQGILSIAALICIVVGFFNLFSPEINHFLYDKLFYILIGASFFLQAPTLTNKNFVYPMYAAAALCIVGAFMKPDSQLAVIKTIGLFGGVLMSIFSRPKLTRNQ</sequence>
<proteinExistence type="predicted"/>
<dbReference type="KEGG" id="ccas:EIB73_11450"/>
<keyword evidence="1" id="KW-0472">Membrane</keyword>
<keyword evidence="1" id="KW-1133">Transmembrane helix</keyword>
<protein>
    <submittedName>
        <fullName evidence="2">Uncharacterized protein</fullName>
    </submittedName>
</protein>